<dbReference type="InterPro" id="IPR036610">
    <property type="entry name" value="PEBP-like_sf"/>
</dbReference>
<dbReference type="InterPro" id="IPR008914">
    <property type="entry name" value="PEBP"/>
</dbReference>
<organism evidence="2">
    <name type="scientific">Knufia peltigerae</name>
    <dbReference type="NCBI Taxonomy" id="1002370"/>
    <lineage>
        <taxon>Eukaryota</taxon>
        <taxon>Fungi</taxon>
        <taxon>Dikarya</taxon>
        <taxon>Ascomycota</taxon>
        <taxon>Pezizomycotina</taxon>
        <taxon>Eurotiomycetes</taxon>
        <taxon>Chaetothyriomycetidae</taxon>
        <taxon>Chaetothyriales</taxon>
        <taxon>Trichomeriaceae</taxon>
        <taxon>Knufia</taxon>
    </lineage>
</organism>
<sequence>MQDQILQALRQNDAGQAVQLAQAWTRDEPGKAEAHRWLALALQQQGQAEAAMEALQQALQLAPDDAQLHLQHAGLLLALRQFEGADEALLRTTGLDPNAFPAYLMQAHLAVGRNDFDEAQRLSTLASRLEPDHPELLTIDGMVALRRGDADRALALLSAASQALPDDTRVLYALGFAYLGKDMLAFAEQAFRRVLALNPKMSSLHGMVVQLALRQGNVEAAAEAMQQALQQPELDVPPMRRLAGELALRSGQPLQALEHLLPLLESLQGDRQVLQLLLMSWQRLGREDDARARLDDALESNDQLHDLWLARLAVEDVGSAGAVAVVERWMAAMPSHLPALEARMRLHDMAGEHEQGEAIAERITTLEPGRVSGESRRVEGLLQRDPAAAVERVQALIAQAPEGHRADLRTWLGEIQDRAGQPEEALRTWMALQTDQASQRLPLPPQAKAPPSWPEMASIDEATRDSGSAPIFLWGAPGSGVERVATGLAAASPVLRSDRYTANPPDDAFQNYNTLQDLASGVLSPERLVERWREHLPARGLENDTVIDWLLWWDNALLWALRPQLPQGRLLLVLRDPRDMLLDWIAYGAAAPLAMTSMAEASQWLVRSLTQIAALHEEDLYPHVLLRIDDIGNDAHAMADLLGRVFGRPMPPAAQLGAPRLPAGHWRRYRDVMGAAFAQLTPVAVRLGYPEDLVNGAPIDREFAAGDANGFAPDRNPHLAWSGVPDGTRSFLLVCVDPDVPTVPETVGRDDMSVPRDQPRCDFVHWVMADIPASVQEIAAGSCSDGFVVKGKTAPAGPAGSRQGLNDFTGWFAGNPDMAGDYLGYDGPYPPFNDERVHRYFFRVFALDVATLSLPGRFTAADAYRAMHGHVLAEAALHGTYTLNPALA</sequence>
<accession>A0AA38XIR4</accession>
<evidence type="ECO:0000256" key="1">
    <source>
        <dbReference type="PROSITE-ProRule" id="PRU00339"/>
    </source>
</evidence>
<dbReference type="SUPFAM" id="SSF48452">
    <property type="entry name" value="TPR-like"/>
    <property type="match status" value="2"/>
</dbReference>
<feature type="repeat" description="TPR" evidence="1">
    <location>
        <begin position="168"/>
        <end position="201"/>
    </location>
</feature>
<evidence type="ECO:0008006" key="3">
    <source>
        <dbReference type="Google" id="ProtNLM"/>
    </source>
</evidence>
<evidence type="ECO:0000313" key="2">
    <source>
        <dbReference type="EMBL" id="KAJ9613863.1"/>
    </source>
</evidence>
<dbReference type="InterPro" id="IPR019734">
    <property type="entry name" value="TPR_rpt"/>
</dbReference>
<feature type="repeat" description="TPR" evidence="1">
    <location>
        <begin position="32"/>
        <end position="65"/>
    </location>
</feature>
<comment type="caution">
    <text evidence="2">The sequence shown here is derived from an EMBL/GenBank/DDBJ whole genome shotgun (WGS) entry which is preliminary data.</text>
</comment>
<dbReference type="AlphaFoldDB" id="A0AA38XIR4"/>
<dbReference type="Gene3D" id="1.25.40.10">
    <property type="entry name" value="Tetratricopeptide repeat domain"/>
    <property type="match status" value="3"/>
</dbReference>
<dbReference type="InterPro" id="IPR011990">
    <property type="entry name" value="TPR-like_helical_dom_sf"/>
</dbReference>
<dbReference type="CDD" id="cd00865">
    <property type="entry name" value="PEBP_bact_arch"/>
    <property type="match status" value="1"/>
</dbReference>
<dbReference type="PROSITE" id="PS50005">
    <property type="entry name" value="TPR"/>
    <property type="match status" value="2"/>
</dbReference>
<dbReference type="PANTHER" id="PTHR30289:SF1">
    <property type="entry name" value="PEBP (PHOSPHATIDYLETHANOLAMINE-BINDING PROTEIN) FAMILY PROTEIN"/>
    <property type="match status" value="1"/>
</dbReference>
<gene>
    <name evidence="2" type="ORF">H2204_014589</name>
</gene>
<dbReference type="PANTHER" id="PTHR30289">
    <property type="entry name" value="UNCHARACTERIZED PROTEIN YBCL-RELATED"/>
    <property type="match status" value="1"/>
</dbReference>
<reference evidence="2" key="1">
    <citation type="submission" date="2022-10" db="EMBL/GenBank/DDBJ databases">
        <title>Culturing micro-colonial fungi from biological soil crusts in the Mojave desert and describing Neophaeococcomyces mojavensis, and introducing the new genera and species Taxawa tesnikishii.</title>
        <authorList>
            <person name="Kurbessoian T."/>
            <person name="Stajich J.E."/>
        </authorList>
    </citation>
    <scope>NUCLEOTIDE SEQUENCE</scope>
    <source>
        <strain evidence="2">TK_35</strain>
    </source>
</reference>
<protein>
    <recommendedName>
        <fullName evidence="3">Tetratricopeptide repeat protein</fullName>
    </recommendedName>
</protein>
<dbReference type="Gene3D" id="3.90.280.10">
    <property type="entry name" value="PEBP-like"/>
    <property type="match status" value="1"/>
</dbReference>
<proteinExistence type="predicted"/>
<dbReference type="SMART" id="SM00028">
    <property type="entry name" value="TPR"/>
    <property type="match status" value="4"/>
</dbReference>
<dbReference type="EMBL" id="JAPDRN010000190">
    <property type="protein sequence ID" value="KAJ9613863.1"/>
    <property type="molecule type" value="Genomic_DNA"/>
</dbReference>
<dbReference type="NCBIfam" id="TIGR00481">
    <property type="entry name" value="YbhB/YbcL family Raf kinase inhibitor-like protein"/>
    <property type="match status" value="1"/>
</dbReference>
<dbReference type="InterPro" id="IPR005247">
    <property type="entry name" value="YbhB_YbcL/LppC-like"/>
</dbReference>
<dbReference type="Pfam" id="PF14559">
    <property type="entry name" value="TPR_19"/>
    <property type="match status" value="2"/>
</dbReference>
<keyword evidence="1" id="KW-0802">TPR repeat</keyword>
<dbReference type="Pfam" id="PF01161">
    <property type="entry name" value="PBP"/>
    <property type="match status" value="1"/>
</dbReference>
<name>A0AA38XIR4_9EURO</name>
<dbReference type="SUPFAM" id="SSF49777">
    <property type="entry name" value="PEBP-like"/>
    <property type="match status" value="1"/>
</dbReference>